<comment type="caution">
    <text evidence="1">The sequence shown here is derived from an EMBL/GenBank/DDBJ whole genome shotgun (WGS) entry which is preliminary data.</text>
</comment>
<evidence type="ECO:0000313" key="1">
    <source>
        <dbReference type="EMBL" id="RIX80256.1"/>
    </source>
</evidence>
<keyword evidence="2" id="KW-1185">Reference proteome</keyword>
<evidence type="ECO:0000313" key="2">
    <source>
        <dbReference type="Proteomes" id="UP000265619"/>
    </source>
</evidence>
<dbReference type="AlphaFoldDB" id="A0A9X8GVF6"/>
<dbReference type="Proteomes" id="UP000265619">
    <property type="component" value="Unassembled WGS sequence"/>
</dbReference>
<sequence length="248" mass="26658">MTGTNTVPKGQRALLSYSVEGLPHREEVLLKSLIRLLDHRTHQNWSWKAEQADLRVVGEQVAIAAAPLQPPVPTLTVAHADPQRGPFLALPLHTDALEVVLNRLGAMVVHARGLGLAATEIPIGEHEEFRMLRWPPAAVLEAPIRLRLATLMSNRPASVLSLQQRSPATRQECADFLADLRRAGLLERPGAAPASPGAPGVPGALVAASAPDSVFPDSRFPATTRDNVQPGLLARIRNRLGLQPSGPQ</sequence>
<dbReference type="RefSeq" id="WP_119553876.1">
    <property type="nucleotide sequence ID" value="NZ_QXMN01000013.1"/>
</dbReference>
<dbReference type="EMBL" id="QXMN01000013">
    <property type="protein sequence ID" value="RIX80256.1"/>
    <property type="molecule type" value="Genomic_DNA"/>
</dbReference>
<name>A0A9X8GVF6_9BURK</name>
<proteinExistence type="predicted"/>
<reference evidence="1 2" key="1">
    <citation type="submission" date="2018-09" db="EMBL/GenBank/DDBJ databases">
        <title>Acidovorax cavernicola nov. sp. isolated from Gruta de las Maravillas (Aracena, Spain).</title>
        <authorList>
            <person name="Jurado V."/>
            <person name="Gutierrez-Patricio S."/>
            <person name="Gonzalez-Pimentel J.L."/>
            <person name="Miller A.Z."/>
            <person name="Laiz L."/>
            <person name="Saiz-Jimenez C."/>
        </authorList>
    </citation>
    <scope>NUCLEOTIDE SEQUENCE [LARGE SCALE GENOMIC DNA]</scope>
    <source>
        <strain evidence="1 2">1011MAR4D40.2</strain>
    </source>
</reference>
<dbReference type="OrthoDB" id="8858344at2"/>
<accession>A0A9X8GVF6</accession>
<organism evidence="1 2">
    <name type="scientific">Acidovorax cavernicola</name>
    <dbReference type="NCBI Taxonomy" id="1675792"/>
    <lineage>
        <taxon>Bacteria</taxon>
        <taxon>Pseudomonadati</taxon>
        <taxon>Pseudomonadota</taxon>
        <taxon>Betaproteobacteria</taxon>
        <taxon>Burkholderiales</taxon>
        <taxon>Comamonadaceae</taxon>
        <taxon>Acidovorax</taxon>
    </lineage>
</organism>
<protein>
    <submittedName>
        <fullName evidence="1">Uncharacterized protein</fullName>
    </submittedName>
</protein>
<gene>
    <name evidence="1" type="ORF">D3H34_13000</name>
</gene>